<protein>
    <submittedName>
        <fullName evidence="1">Uncharacterized protein</fullName>
    </submittedName>
</protein>
<dbReference type="Proteomes" id="UP000199111">
    <property type="component" value="Unassembled WGS sequence"/>
</dbReference>
<gene>
    <name evidence="1" type="ORF">SAMN05216275_13448</name>
</gene>
<evidence type="ECO:0000313" key="1">
    <source>
        <dbReference type="EMBL" id="SFK75593.1"/>
    </source>
</evidence>
<dbReference type="AlphaFoldDB" id="A0A1I4C496"/>
<sequence>MAFFRPSVSREAEVRYHADQEVGKSFPEFLEKARAAEAELRRVQATSTSAEERRAAGRAFDVALTEALRAAEARQRATFGVKSYDDRIRRRKGRATPQGAEWTAEVDRLRTLREQNRLTGIARVPRPVALAAR</sequence>
<proteinExistence type="predicted"/>
<dbReference type="RefSeq" id="WP_093890972.1">
    <property type="nucleotide sequence ID" value="NZ_FOQY01000034.1"/>
</dbReference>
<accession>A0A1I4C496</accession>
<dbReference type="EMBL" id="FOQY01000034">
    <property type="protein sequence ID" value="SFK75593.1"/>
    <property type="molecule type" value="Genomic_DNA"/>
</dbReference>
<keyword evidence="2" id="KW-1185">Reference proteome</keyword>
<reference evidence="2" key="1">
    <citation type="submission" date="2016-10" db="EMBL/GenBank/DDBJ databases">
        <authorList>
            <person name="Varghese N."/>
            <person name="Submissions S."/>
        </authorList>
    </citation>
    <scope>NUCLEOTIDE SEQUENCE [LARGE SCALE GENOMIC DNA]</scope>
    <source>
        <strain evidence="2">CGMCC 4.2126</strain>
    </source>
</reference>
<dbReference type="GeneID" id="96302415"/>
<name>A0A1I4C496_9ACTN</name>
<organism evidence="1 2">
    <name type="scientific">Streptosporangium canum</name>
    <dbReference type="NCBI Taxonomy" id="324952"/>
    <lineage>
        <taxon>Bacteria</taxon>
        <taxon>Bacillati</taxon>
        <taxon>Actinomycetota</taxon>
        <taxon>Actinomycetes</taxon>
        <taxon>Streptosporangiales</taxon>
        <taxon>Streptosporangiaceae</taxon>
        <taxon>Streptosporangium</taxon>
    </lineage>
</organism>
<evidence type="ECO:0000313" key="2">
    <source>
        <dbReference type="Proteomes" id="UP000199111"/>
    </source>
</evidence>